<reference evidence="1" key="1">
    <citation type="submission" date="2014-11" db="EMBL/GenBank/DDBJ databases">
        <authorList>
            <person name="Amaro Gonzalez C."/>
        </authorList>
    </citation>
    <scope>NUCLEOTIDE SEQUENCE</scope>
</reference>
<organism evidence="1">
    <name type="scientific">Anguilla anguilla</name>
    <name type="common">European freshwater eel</name>
    <name type="synonym">Muraena anguilla</name>
    <dbReference type="NCBI Taxonomy" id="7936"/>
    <lineage>
        <taxon>Eukaryota</taxon>
        <taxon>Metazoa</taxon>
        <taxon>Chordata</taxon>
        <taxon>Craniata</taxon>
        <taxon>Vertebrata</taxon>
        <taxon>Euteleostomi</taxon>
        <taxon>Actinopterygii</taxon>
        <taxon>Neopterygii</taxon>
        <taxon>Teleostei</taxon>
        <taxon>Anguilliformes</taxon>
        <taxon>Anguillidae</taxon>
        <taxon>Anguilla</taxon>
    </lineage>
</organism>
<sequence>MQSPCLPFISLPALCLLITYSQISTYVAMYPYLIFPRYQSLYLLTSPGKMGSDQ</sequence>
<reference evidence="1" key="2">
    <citation type="journal article" date="2015" name="Fish Shellfish Immunol.">
        <title>Early steps in the European eel (Anguilla anguilla)-Vibrio vulnificus interaction in the gills: Role of the RtxA13 toxin.</title>
        <authorList>
            <person name="Callol A."/>
            <person name="Pajuelo D."/>
            <person name="Ebbesson L."/>
            <person name="Teles M."/>
            <person name="MacKenzie S."/>
            <person name="Amaro C."/>
        </authorList>
    </citation>
    <scope>NUCLEOTIDE SEQUENCE</scope>
</reference>
<proteinExistence type="predicted"/>
<evidence type="ECO:0000313" key="1">
    <source>
        <dbReference type="EMBL" id="JAH25799.1"/>
    </source>
</evidence>
<accession>A0A0E9R9P6</accession>
<dbReference type="EMBL" id="GBXM01082778">
    <property type="protein sequence ID" value="JAH25799.1"/>
    <property type="molecule type" value="Transcribed_RNA"/>
</dbReference>
<dbReference type="AlphaFoldDB" id="A0A0E9R9P6"/>
<protein>
    <submittedName>
        <fullName evidence="1">Uncharacterized protein</fullName>
    </submittedName>
</protein>
<name>A0A0E9R9P6_ANGAN</name>